<dbReference type="AlphaFoldDB" id="A0A5C6T0S5"/>
<evidence type="ECO:0000256" key="1">
    <source>
        <dbReference type="SAM" id="Coils"/>
    </source>
</evidence>
<proteinExistence type="predicted"/>
<dbReference type="EMBL" id="VMNF01000007">
    <property type="protein sequence ID" value="TXC04004.1"/>
    <property type="molecule type" value="Genomic_DNA"/>
</dbReference>
<feature type="coiled-coil region" evidence="1">
    <location>
        <begin position="192"/>
        <end position="226"/>
    </location>
</feature>
<sequence>MVAPYDTSKSTRTALVVSLTDIGIFSDLPLSFERIYTLILKPFICYHKMSFMESIRQEFRNYRSPAHLTNIRGRKSRMKVENFNGTGGDEVEWEIAHIPNDTSQILDQLRSELRTDWDRGLVSVTNRMNAGHQKCLHALTDHIEQTIRRTIEEYLVGQQDDVQPLPSRRASPEPSDSQLLLESAEPEHKTQVEDLTAMLQRTQAELENVKSRLKASEDRADQLRSIIVPRDEEPMLDSEIQKVFSEIRTATQWVAERLFSKSRKYLEPTTIDSAAFFEEIESLAPECRQDAIHAHLSTLIRQRFFPNSVGDSKISGKYENLQKLLVATERDMMDAVAARHPKGTAGGEMANWTRVTFKCLDLLVDRSDEADSYAVHLEQFFKPAETDDVKSQNIGRKKLKVLCEKANEFGILLRRSEHTFQVFTIKKDVAFKDCEKKVEELRCNRSRTIIGVKVVDCCLYGGLKKISREYPSKAIYLERAQVSTRFIVPDN</sequence>
<organism evidence="3 4">
    <name type="scientific">Fusarium oxysporum f. sp. cubense</name>
    <dbReference type="NCBI Taxonomy" id="61366"/>
    <lineage>
        <taxon>Eukaryota</taxon>
        <taxon>Fungi</taxon>
        <taxon>Dikarya</taxon>
        <taxon>Ascomycota</taxon>
        <taxon>Pezizomycotina</taxon>
        <taxon>Sordariomycetes</taxon>
        <taxon>Hypocreomycetidae</taxon>
        <taxon>Hypocreales</taxon>
        <taxon>Nectriaceae</taxon>
        <taxon>Fusarium</taxon>
        <taxon>Fusarium oxysporum species complex</taxon>
    </lineage>
</organism>
<protein>
    <submittedName>
        <fullName evidence="3">Uncharacterized protein</fullName>
    </submittedName>
</protein>
<keyword evidence="1" id="KW-0175">Coiled coil</keyword>
<feature type="region of interest" description="Disordered" evidence="2">
    <location>
        <begin position="160"/>
        <end position="186"/>
    </location>
</feature>
<gene>
    <name evidence="3" type="ORF">FocTR4_00000198</name>
</gene>
<evidence type="ECO:0000256" key="2">
    <source>
        <dbReference type="SAM" id="MobiDB-lite"/>
    </source>
</evidence>
<evidence type="ECO:0000313" key="4">
    <source>
        <dbReference type="Proteomes" id="UP000321331"/>
    </source>
</evidence>
<reference evidence="3 4" key="1">
    <citation type="submission" date="2019-07" db="EMBL/GenBank/DDBJ databases">
        <title>The First High-Quality Draft Genome Sequence of the Causal Agent of the Current Panama Disease Epidemic.</title>
        <authorList>
            <person name="Warmington R.J."/>
            <person name="Kay W."/>
            <person name="Jeffries A."/>
            <person name="Bebber D."/>
            <person name="Moore K."/>
            <person name="Studholme D.J."/>
        </authorList>
    </citation>
    <scope>NUCLEOTIDE SEQUENCE [LARGE SCALE GENOMIC DNA]</scope>
    <source>
        <strain evidence="3 4">TR4</strain>
    </source>
</reference>
<name>A0A5C6T0S5_FUSOC</name>
<evidence type="ECO:0000313" key="3">
    <source>
        <dbReference type="EMBL" id="TXC04004.1"/>
    </source>
</evidence>
<comment type="caution">
    <text evidence="3">The sequence shown here is derived from an EMBL/GenBank/DDBJ whole genome shotgun (WGS) entry which is preliminary data.</text>
</comment>
<dbReference type="Proteomes" id="UP000321331">
    <property type="component" value="Unassembled WGS sequence"/>
</dbReference>
<accession>A0A5C6T0S5</accession>